<keyword evidence="1" id="KW-0479">Metal-binding</keyword>
<organism evidence="6 7">
    <name type="scientific">Daphnia pulex</name>
    <name type="common">Water flea</name>
    <dbReference type="NCBI Taxonomy" id="6669"/>
    <lineage>
        <taxon>Eukaryota</taxon>
        <taxon>Metazoa</taxon>
        <taxon>Ecdysozoa</taxon>
        <taxon>Arthropoda</taxon>
        <taxon>Crustacea</taxon>
        <taxon>Branchiopoda</taxon>
        <taxon>Diplostraca</taxon>
        <taxon>Cladocera</taxon>
        <taxon>Anomopoda</taxon>
        <taxon>Daphniidae</taxon>
        <taxon>Daphnia</taxon>
    </lineage>
</organism>
<feature type="domain" description="MYND-type" evidence="5">
    <location>
        <begin position="1"/>
        <end position="37"/>
    </location>
</feature>
<evidence type="ECO:0000256" key="1">
    <source>
        <dbReference type="ARBA" id="ARBA00022723"/>
    </source>
</evidence>
<proteinExistence type="predicted"/>
<name>E9HMA2_DAPPU</name>
<dbReference type="InterPro" id="IPR013289">
    <property type="entry name" value="CBFA2T1/2/3"/>
</dbReference>
<dbReference type="InterPro" id="IPR002893">
    <property type="entry name" value="Znf_MYND"/>
</dbReference>
<dbReference type="AlphaFoldDB" id="E9HMA2"/>
<dbReference type="KEGG" id="dpx:DAPPUDRAFT_8906"/>
<dbReference type="OrthoDB" id="2951111at2759"/>
<dbReference type="HOGENOM" id="CLU_2892410_0_0_1"/>
<dbReference type="PROSITE" id="PS01360">
    <property type="entry name" value="ZF_MYND_1"/>
    <property type="match status" value="1"/>
</dbReference>
<dbReference type="STRING" id="6669.E9HMA2"/>
<dbReference type="SUPFAM" id="SSF144232">
    <property type="entry name" value="HIT/MYND zinc finger-like"/>
    <property type="match status" value="1"/>
</dbReference>
<evidence type="ECO:0000256" key="2">
    <source>
        <dbReference type="ARBA" id="ARBA00022771"/>
    </source>
</evidence>
<accession>E9HMA2</accession>
<keyword evidence="3" id="KW-0862">Zinc</keyword>
<dbReference type="InParanoid" id="E9HMA2"/>
<evidence type="ECO:0000256" key="4">
    <source>
        <dbReference type="PROSITE-ProRule" id="PRU00134"/>
    </source>
</evidence>
<dbReference type="PROSITE" id="PS50865">
    <property type="entry name" value="ZF_MYND_2"/>
    <property type="match status" value="1"/>
</dbReference>
<dbReference type="PANTHER" id="PTHR10379:SF14">
    <property type="entry name" value="NERVY, ISOFORM D"/>
    <property type="match status" value="1"/>
</dbReference>
<dbReference type="PANTHER" id="PTHR10379">
    <property type="entry name" value="MTG8 ETO EIGHT TWENTY ONE PROTEIN"/>
    <property type="match status" value="1"/>
</dbReference>
<keyword evidence="2 4" id="KW-0863">Zinc-finger</keyword>
<keyword evidence="7" id="KW-1185">Reference proteome</keyword>
<dbReference type="Proteomes" id="UP000000305">
    <property type="component" value="Unassembled WGS sequence"/>
</dbReference>
<evidence type="ECO:0000313" key="7">
    <source>
        <dbReference type="Proteomes" id="UP000000305"/>
    </source>
</evidence>
<dbReference type="Pfam" id="PF01753">
    <property type="entry name" value="zf-MYND"/>
    <property type="match status" value="1"/>
</dbReference>
<dbReference type="GO" id="GO:0003714">
    <property type="term" value="F:transcription corepressor activity"/>
    <property type="evidence" value="ECO:0007669"/>
    <property type="project" value="InterPro"/>
</dbReference>
<dbReference type="Gene3D" id="6.10.140.2220">
    <property type="match status" value="1"/>
</dbReference>
<gene>
    <name evidence="6" type="ORF">DAPPUDRAFT_8906</name>
</gene>
<reference evidence="6 7" key="1">
    <citation type="journal article" date="2011" name="Science">
        <title>The ecoresponsive genome of Daphnia pulex.</title>
        <authorList>
            <person name="Colbourne J.K."/>
            <person name="Pfrender M.E."/>
            <person name="Gilbert D."/>
            <person name="Thomas W.K."/>
            <person name="Tucker A."/>
            <person name="Oakley T.H."/>
            <person name="Tokishita S."/>
            <person name="Aerts A."/>
            <person name="Arnold G.J."/>
            <person name="Basu M.K."/>
            <person name="Bauer D.J."/>
            <person name="Caceres C.E."/>
            <person name="Carmel L."/>
            <person name="Casola C."/>
            <person name="Choi J.H."/>
            <person name="Detter J.C."/>
            <person name="Dong Q."/>
            <person name="Dusheyko S."/>
            <person name="Eads B.D."/>
            <person name="Frohlich T."/>
            <person name="Geiler-Samerotte K.A."/>
            <person name="Gerlach D."/>
            <person name="Hatcher P."/>
            <person name="Jogdeo S."/>
            <person name="Krijgsveld J."/>
            <person name="Kriventseva E.V."/>
            <person name="Kultz D."/>
            <person name="Laforsch C."/>
            <person name="Lindquist E."/>
            <person name="Lopez J."/>
            <person name="Manak J.R."/>
            <person name="Muller J."/>
            <person name="Pangilinan J."/>
            <person name="Patwardhan R.P."/>
            <person name="Pitluck S."/>
            <person name="Pritham E.J."/>
            <person name="Rechtsteiner A."/>
            <person name="Rho M."/>
            <person name="Rogozin I.B."/>
            <person name="Sakarya O."/>
            <person name="Salamov A."/>
            <person name="Schaack S."/>
            <person name="Shapiro H."/>
            <person name="Shiga Y."/>
            <person name="Skalitzky C."/>
            <person name="Smith Z."/>
            <person name="Souvorov A."/>
            <person name="Sung W."/>
            <person name="Tang Z."/>
            <person name="Tsuchiya D."/>
            <person name="Tu H."/>
            <person name="Vos H."/>
            <person name="Wang M."/>
            <person name="Wolf Y.I."/>
            <person name="Yamagata H."/>
            <person name="Yamada T."/>
            <person name="Ye Y."/>
            <person name="Shaw J.R."/>
            <person name="Andrews J."/>
            <person name="Crease T.J."/>
            <person name="Tang H."/>
            <person name="Lucas S.M."/>
            <person name="Robertson H.M."/>
            <person name="Bork P."/>
            <person name="Koonin E.V."/>
            <person name="Zdobnov E.M."/>
            <person name="Grigoriev I.V."/>
            <person name="Lynch M."/>
            <person name="Boore J.L."/>
        </authorList>
    </citation>
    <scope>NUCLEOTIDE SEQUENCE [LARGE SCALE GENOMIC DNA]</scope>
</reference>
<protein>
    <recommendedName>
        <fullName evidence="5">MYND-type domain-containing protein</fullName>
    </recommendedName>
</protein>
<sequence length="63" mass="6927">CWNCGRRANETCSGCNVARYCSTFCQHKHWEIHHKICGRVSQVMLAAAAPSTGSSMDHQSESG</sequence>
<evidence type="ECO:0000259" key="5">
    <source>
        <dbReference type="PROSITE" id="PS50865"/>
    </source>
</evidence>
<feature type="non-terminal residue" evidence="6">
    <location>
        <position position="63"/>
    </location>
</feature>
<dbReference type="EMBL" id="GL732685">
    <property type="protein sequence ID" value="EFX67107.1"/>
    <property type="molecule type" value="Genomic_DNA"/>
</dbReference>
<evidence type="ECO:0000313" key="6">
    <source>
        <dbReference type="EMBL" id="EFX67107.1"/>
    </source>
</evidence>
<dbReference type="GO" id="GO:0008270">
    <property type="term" value="F:zinc ion binding"/>
    <property type="evidence" value="ECO:0007669"/>
    <property type="project" value="UniProtKB-KW"/>
</dbReference>
<feature type="non-terminal residue" evidence="6">
    <location>
        <position position="1"/>
    </location>
</feature>
<evidence type="ECO:0000256" key="3">
    <source>
        <dbReference type="ARBA" id="ARBA00022833"/>
    </source>
</evidence>